<evidence type="ECO:0000313" key="3">
    <source>
        <dbReference type="EMBL" id="OYX06013.1"/>
    </source>
</evidence>
<dbReference type="Gene3D" id="3.90.79.10">
    <property type="entry name" value="Nucleoside Triphosphate Pyrophosphohydrolase"/>
    <property type="match status" value="1"/>
</dbReference>
<dbReference type="Pfam" id="PF00293">
    <property type="entry name" value="NUDIX"/>
    <property type="match status" value="1"/>
</dbReference>
<comment type="caution">
    <text evidence="3">The sequence shown here is derived from an EMBL/GenBank/DDBJ whole genome shotgun (WGS) entry which is preliminary data.</text>
</comment>
<proteinExistence type="predicted"/>
<dbReference type="CDD" id="cd03424">
    <property type="entry name" value="NUDIX_ADPRase_Nudt5_UGPPase_Nudt14"/>
    <property type="match status" value="1"/>
</dbReference>
<gene>
    <name evidence="3" type="ORF">B7Z12_01785</name>
</gene>
<dbReference type="PANTHER" id="PTHR11839">
    <property type="entry name" value="UDP/ADP-SUGAR PYROPHOSPHATASE"/>
    <property type="match status" value="1"/>
</dbReference>
<evidence type="ECO:0000313" key="4">
    <source>
        <dbReference type="Proteomes" id="UP000215616"/>
    </source>
</evidence>
<dbReference type="GO" id="GO:0006753">
    <property type="term" value="P:nucleoside phosphate metabolic process"/>
    <property type="evidence" value="ECO:0007669"/>
    <property type="project" value="TreeGrafter"/>
</dbReference>
<dbReference type="GO" id="GO:0019693">
    <property type="term" value="P:ribose phosphate metabolic process"/>
    <property type="evidence" value="ECO:0007669"/>
    <property type="project" value="TreeGrafter"/>
</dbReference>
<dbReference type="AlphaFoldDB" id="A0A258DFJ9"/>
<accession>A0A258DFJ9</accession>
<evidence type="ECO:0000256" key="1">
    <source>
        <dbReference type="ARBA" id="ARBA00022801"/>
    </source>
</evidence>
<dbReference type="PROSITE" id="PS51462">
    <property type="entry name" value="NUDIX"/>
    <property type="match status" value="1"/>
</dbReference>
<organism evidence="3 4">
    <name type="scientific">Caulobacter vibrioides</name>
    <name type="common">Caulobacter crescentus</name>
    <dbReference type="NCBI Taxonomy" id="155892"/>
    <lineage>
        <taxon>Bacteria</taxon>
        <taxon>Pseudomonadati</taxon>
        <taxon>Pseudomonadota</taxon>
        <taxon>Alphaproteobacteria</taxon>
        <taxon>Caulobacterales</taxon>
        <taxon>Caulobacteraceae</taxon>
        <taxon>Caulobacter</taxon>
    </lineage>
</organism>
<dbReference type="SUPFAM" id="SSF55811">
    <property type="entry name" value="Nudix"/>
    <property type="match status" value="1"/>
</dbReference>
<name>A0A258DFJ9_CAUVI</name>
<dbReference type="EMBL" id="NCDQ01000015">
    <property type="protein sequence ID" value="OYX06013.1"/>
    <property type="molecule type" value="Genomic_DNA"/>
</dbReference>
<dbReference type="GO" id="GO:0016787">
    <property type="term" value="F:hydrolase activity"/>
    <property type="evidence" value="ECO:0007669"/>
    <property type="project" value="UniProtKB-KW"/>
</dbReference>
<protein>
    <submittedName>
        <fullName evidence="3">DNA mismatch repair protein MutT</fullName>
    </submittedName>
</protein>
<feature type="domain" description="Nudix hydrolase" evidence="2">
    <location>
        <begin position="42"/>
        <end position="171"/>
    </location>
</feature>
<dbReference type="Proteomes" id="UP000215616">
    <property type="component" value="Unassembled WGS sequence"/>
</dbReference>
<evidence type="ECO:0000259" key="2">
    <source>
        <dbReference type="PROSITE" id="PS51462"/>
    </source>
</evidence>
<sequence length="189" mass="20532">MPDGKWRVTASRIVHKDRWVHLRADDCVTDEGAVIAPYYVLEYPDWVEVVALDADNNVLLVKQYRHALGGVSTELPAGGMDAHETDPVEAARRELLEETGCAGTLSLVGETRPNAGTHTNRTHIVLARNVTKVAEPQDEPSERIESVWVSCAEAVRMALAGEITVGMQTASLLRGLAAAGVARIQPDEK</sequence>
<reference evidence="3 4" key="1">
    <citation type="submission" date="2017-03" db="EMBL/GenBank/DDBJ databases">
        <title>Lifting the veil on microbial sulfur biogeochemistry in mining wastewaters.</title>
        <authorList>
            <person name="Kantor R.S."/>
            <person name="Colenbrander Nelson T."/>
            <person name="Marshall S."/>
            <person name="Bennett D."/>
            <person name="Apte S."/>
            <person name="Camacho D."/>
            <person name="Thomas B.C."/>
            <person name="Warren L.A."/>
            <person name="Banfield J.F."/>
        </authorList>
    </citation>
    <scope>NUCLEOTIDE SEQUENCE [LARGE SCALE GENOMIC DNA]</scope>
    <source>
        <strain evidence="3">32-67-7</strain>
    </source>
</reference>
<keyword evidence="1" id="KW-0378">Hydrolase</keyword>
<dbReference type="InterPro" id="IPR015797">
    <property type="entry name" value="NUDIX_hydrolase-like_dom_sf"/>
</dbReference>
<dbReference type="InterPro" id="IPR000086">
    <property type="entry name" value="NUDIX_hydrolase_dom"/>
</dbReference>
<dbReference type="PANTHER" id="PTHR11839:SF1">
    <property type="entry name" value="ADP-SUGAR PYROPHOSPHATASE"/>
    <property type="match status" value="1"/>
</dbReference>